<dbReference type="Proteomes" id="UP000287651">
    <property type="component" value="Unassembled WGS sequence"/>
</dbReference>
<protein>
    <submittedName>
        <fullName evidence="2">Uncharacterized protein</fullName>
    </submittedName>
</protein>
<sequence>MLTLPCLTALCFLQKKKGILHISEIQNPNLVKPKNMKARAADVSGMWKALLNSLDEKERLAMVRQQRVEAAKKRDEEKAAKEQKRAEARK</sequence>
<name>A0A426XDK9_ENSVE</name>
<accession>A0A426XDK9</accession>
<dbReference type="EMBL" id="AMZH03022156">
    <property type="protein sequence ID" value="RRT37556.1"/>
    <property type="molecule type" value="Genomic_DNA"/>
</dbReference>
<dbReference type="InterPro" id="IPR039876">
    <property type="entry name" value="HAP28"/>
</dbReference>
<evidence type="ECO:0000313" key="2">
    <source>
        <dbReference type="EMBL" id="RRT37556.1"/>
    </source>
</evidence>
<reference evidence="2 3" key="1">
    <citation type="journal article" date="2014" name="Agronomy (Basel)">
        <title>A Draft Genome Sequence for Ensete ventricosum, the Drought-Tolerant Tree Against Hunger.</title>
        <authorList>
            <person name="Harrison J."/>
            <person name="Moore K.A."/>
            <person name="Paszkiewicz K."/>
            <person name="Jones T."/>
            <person name="Grant M."/>
            <person name="Ambacheew D."/>
            <person name="Muzemil S."/>
            <person name="Studholme D.J."/>
        </authorList>
    </citation>
    <scope>NUCLEOTIDE SEQUENCE [LARGE SCALE GENOMIC DNA]</scope>
</reference>
<gene>
    <name evidence="2" type="ORF">B296_00059209</name>
</gene>
<evidence type="ECO:0000313" key="3">
    <source>
        <dbReference type="Proteomes" id="UP000287651"/>
    </source>
</evidence>
<dbReference type="PANTHER" id="PTHR22055">
    <property type="entry name" value="28 KDA HEAT- AND ACID-STABLE PHOSPHOPROTEIN PDGF-ASSOCIATED PROTEIN"/>
    <property type="match status" value="1"/>
</dbReference>
<proteinExistence type="predicted"/>
<organism evidence="2 3">
    <name type="scientific">Ensete ventricosum</name>
    <name type="common">Abyssinian banana</name>
    <name type="synonym">Musa ensete</name>
    <dbReference type="NCBI Taxonomy" id="4639"/>
    <lineage>
        <taxon>Eukaryota</taxon>
        <taxon>Viridiplantae</taxon>
        <taxon>Streptophyta</taxon>
        <taxon>Embryophyta</taxon>
        <taxon>Tracheophyta</taxon>
        <taxon>Spermatophyta</taxon>
        <taxon>Magnoliopsida</taxon>
        <taxon>Liliopsida</taxon>
        <taxon>Zingiberales</taxon>
        <taxon>Musaceae</taxon>
        <taxon>Ensete</taxon>
    </lineage>
</organism>
<evidence type="ECO:0000256" key="1">
    <source>
        <dbReference type="SAM" id="MobiDB-lite"/>
    </source>
</evidence>
<comment type="caution">
    <text evidence="2">The sequence shown here is derived from an EMBL/GenBank/DDBJ whole genome shotgun (WGS) entry which is preliminary data.</text>
</comment>
<feature type="region of interest" description="Disordered" evidence="1">
    <location>
        <begin position="66"/>
        <end position="90"/>
    </location>
</feature>
<dbReference type="AlphaFoldDB" id="A0A426XDK9"/>